<dbReference type="PANTHER" id="PTHR22993:SF9">
    <property type="entry name" value="FORMAMIDOPYRIMIDINE-DNA GLYCOSYLASE"/>
    <property type="match status" value="1"/>
</dbReference>
<dbReference type="STRING" id="138119.DSY0753"/>
<dbReference type="eggNOG" id="COG0266">
    <property type="taxonomic scope" value="Bacteria"/>
</dbReference>
<dbReference type="AlphaFoldDB" id="Q24ZK0"/>
<feature type="domain" description="Formamidopyrimidine-DNA glycosylase catalytic" evidence="10">
    <location>
        <begin position="70"/>
        <end position="183"/>
    </location>
</feature>
<dbReference type="SUPFAM" id="SSF81624">
    <property type="entry name" value="N-terminal domain of MutM-like DNA repair proteins"/>
    <property type="match status" value="1"/>
</dbReference>
<organism evidence="11 12">
    <name type="scientific">Desulfitobacterium hafniense (strain Y51)</name>
    <dbReference type="NCBI Taxonomy" id="138119"/>
    <lineage>
        <taxon>Bacteria</taxon>
        <taxon>Bacillati</taxon>
        <taxon>Bacillota</taxon>
        <taxon>Clostridia</taxon>
        <taxon>Eubacteriales</taxon>
        <taxon>Desulfitobacteriaceae</taxon>
        <taxon>Desulfitobacterium</taxon>
    </lineage>
</organism>
<reference evidence="11 12" key="1">
    <citation type="journal article" date="2006" name="J. Bacteriol.">
        <title>Complete genome sequence of the dehalorespiring bacterium Desulfitobacterium hafniense Y51 and comparison with Dehalococcoides ethenogenes 195.</title>
        <authorList>
            <person name="Nonaka H."/>
            <person name="Keresztes G."/>
            <person name="Shinoda Y."/>
            <person name="Ikenaga Y."/>
            <person name="Abe M."/>
            <person name="Naito K."/>
            <person name="Inatomi K."/>
            <person name="Furukawa K."/>
            <person name="Inui M."/>
            <person name="Yukawa H."/>
        </authorList>
    </citation>
    <scope>NUCLEOTIDE SEQUENCE [LARGE SCALE GENOMIC DNA]</scope>
    <source>
        <strain evidence="11 12">Y51</strain>
    </source>
</reference>
<dbReference type="CDD" id="cd08975">
    <property type="entry name" value="BaFpgNei_N_3"/>
    <property type="match status" value="1"/>
</dbReference>
<evidence type="ECO:0000256" key="9">
    <source>
        <dbReference type="ARBA" id="ARBA00023295"/>
    </source>
</evidence>
<dbReference type="GO" id="GO:0008270">
    <property type="term" value="F:zinc ion binding"/>
    <property type="evidence" value="ECO:0007669"/>
    <property type="project" value="InterPro"/>
</dbReference>
<dbReference type="Gene3D" id="1.10.8.50">
    <property type="match status" value="1"/>
</dbReference>
<keyword evidence="9" id="KW-0326">Glycosidase</keyword>
<comment type="catalytic activity">
    <reaction evidence="1">
        <text>Hydrolysis of DNA containing ring-opened 7-methylguanine residues, releasing 2,6-diamino-4-hydroxy-5-(N-methyl)formamidopyrimidine.</text>
        <dbReference type="EC" id="3.2.2.23"/>
    </reaction>
</comment>
<keyword evidence="7" id="KW-0456">Lyase</keyword>
<dbReference type="SUPFAM" id="SSF57716">
    <property type="entry name" value="Glucocorticoid receptor-like (DNA-binding domain)"/>
    <property type="match status" value="1"/>
</dbReference>
<dbReference type="InterPro" id="IPR015886">
    <property type="entry name" value="H2TH_FPG"/>
</dbReference>
<dbReference type="GO" id="GO:0003684">
    <property type="term" value="F:damaged DNA binding"/>
    <property type="evidence" value="ECO:0007669"/>
    <property type="project" value="InterPro"/>
</dbReference>
<proteinExistence type="inferred from homology"/>
<dbReference type="GO" id="GO:0006284">
    <property type="term" value="P:base-excision repair"/>
    <property type="evidence" value="ECO:0007669"/>
    <property type="project" value="InterPro"/>
</dbReference>
<evidence type="ECO:0000259" key="10">
    <source>
        <dbReference type="PROSITE" id="PS51068"/>
    </source>
</evidence>
<protein>
    <recommendedName>
        <fullName evidence="10">Formamidopyrimidine-DNA glycosylase catalytic domain-containing protein</fullName>
    </recommendedName>
</protein>
<evidence type="ECO:0000313" key="11">
    <source>
        <dbReference type="EMBL" id="BAE82542.1"/>
    </source>
</evidence>
<keyword evidence="6" id="KW-0234">DNA repair</keyword>
<evidence type="ECO:0000256" key="6">
    <source>
        <dbReference type="ARBA" id="ARBA00023204"/>
    </source>
</evidence>
<evidence type="ECO:0000313" key="12">
    <source>
        <dbReference type="Proteomes" id="UP000001946"/>
    </source>
</evidence>
<gene>
    <name evidence="11" type="ordered locus">DSY0753</name>
</gene>
<keyword evidence="5" id="KW-0238">DNA-binding</keyword>
<keyword evidence="3" id="KW-0227">DNA damage</keyword>
<dbReference type="Proteomes" id="UP000001946">
    <property type="component" value="Chromosome"/>
</dbReference>
<evidence type="ECO:0000256" key="2">
    <source>
        <dbReference type="ARBA" id="ARBA00009409"/>
    </source>
</evidence>
<keyword evidence="12" id="KW-1185">Reference proteome</keyword>
<dbReference type="GO" id="GO:0003906">
    <property type="term" value="F:DNA-(apurinic or apyrimidinic site) endonuclease activity"/>
    <property type="evidence" value="ECO:0007669"/>
    <property type="project" value="InterPro"/>
</dbReference>
<sequence>MIAMPGLLIMTGPWRSESSVYGIRSASLSVSAGPTLSRTENCAGLITACCSSVPERAISTIRQEGSKIMLELPEVLTLVRQLNESVKNRRIRKVWPPTKAHKFCWYNGEPEEYDKALSGSRIAGAEGFGTFAELIFDNGRKLCVNDGVNLRLMPAGKVPGNYQLMMELDDGQALVFTVAMYGGIFEHDGSYDNHYYLASRNSTSPFAQDFPAYYLRLFSESKPTLSAKAFLATEQRFPGIGNGTLQDILFEAGIHPKRKIGTLEQWERDKLLQAVMKVLNDMTKHGGRDTEKDLFGVFGGYKTKMSKNTAGTNCGQCGGTILKENYLGGSVYFCPECQHQDLAGQHPVM</sequence>
<accession>Q24ZK0</accession>
<dbReference type="SUPFAM" id="SSF46946">
    <property type="entry name" value="S13-like H2TH domain"/>
    <property type="match status" value="1"/>
</dbReference>
<dbReference type="HOGENOM" id="CLU_068228_0_0_9"/>
<keyword evidence="4" id="KW-0378">Hydrolase</keyword>
<comment type="similarity">
    <text evidence="2">Belongs to the FPG family.</text>
</comment>
<dbReference type="InterPro" id="IPR035937">
    <property type="entry name" value="FPG_N"/>
</dbReference>
<evidence type="ECO:0000256" key="1">
    <source>
        <dbReference type="ARBA" id="ARBA00001668"/>
    </source>
</evidence>
<evidence type="ECO:0000256" key="5">
    <source>
        <dbReference type="ARBA" id="ARBA00023125"/>
    </source>
</evidence>
<dbReference type="InterPro" id="IPR012319">
    <property type="entry name" value="FPG_cat"/>
</dbReference>
<dbReference type="InterPro" id="IPR010979">
    <property type="entry name" value="Ribosomal_uS13-like_H2TH"/>
</dbReference>
<name>Q24ZK0_DESHY</name>
<evidence type="ECO:0000256" key="7">
    <source>
        <dbReference type="ARBA" id="ARBA00023239"/>
    </source>
</evidence>
<dbReference type="EMBL" id="AP008230">
    <property type="protein sequence ID" value="BAE82542.1"/>
    <property type="molecule type" value="Genomic_DNA"/>
</dbReference>
<dbReference type="SMART" id="SM01232">
    <property type="entry name" value="H2TH"/>
    <property type="match status" value="1"/>
</dbReference>
<dbReference type="PANTHER" id="PTHR22993">
    <property type="entry name" value="FORMAMIDOPYRIMIDINE-DNA GLYCOSYLASE"/>
    <property type="match status" value="1"/>
</dbReference>
<dbReference type="GO" id="GO:0034039">
    <property type="term" value="F:8-oxo-7,8-dihydroguanine DNA N-glycosylase activity"/>
    <property type="evidence" value="ECO:0007669"/>
    <property type="project" value="TreeGrafter"/>
</dbReference>
<evidence type="ECO:0000256" key="8">
    <source>
        <dbReference type="ARBA" id="ARBA00023268"/>
    </source>
</evidence>
<dbReference type="Gene3D" id="3.20.190.10">
    <property type="entry name" value="MutM-like, N-terminal"/>
    <property type="match status" value="1"/>
</dbReference>
<dbReference type="PROSITE" id="PS51068">
    <property type="entry name" value="FPG_CAT"/>
    <property type="match status" value="1"/>
</dbReference>
<dbReference type="GO" id="GO:0016829">
    <property type="term" value="F:lyase activity"/>
    <property type="evidence" value="ECO:0007669"/>
    <property type="project" value="UniProtKB-KW"/>
</dbReference>
<evidence type="ECO:0000256" key="3">
    <source>
        <dbReference type="ARBA" id="ARBA00022763"/>
    </source>
</evidence>
<dbReference type="Pfam" id="PF01149">
    <property type="entry name" value="Fapy_DNA_glyco"/>
    <property type="match status" value="1"/>
</dbReference>
<keyword evidence="8" id="KW-0511">Multifunctional enzyme</keyword>
<evidence type="ECO:0000256" key="4">
    <source>
        <dbReference type="ARBA" id="ARBA00022801"/>
    </source>
</evidence>
<dbReference type="KEGG" id="dsy:DSY0753"/>